<evidence type="ECO:0000313" key="5">
    <source>
        <dbReference type="Proteomes" id="UP001230188"/>
    </source>
</evidence>
<dbReference type="InterPro" id="IPR035979">
    <property type="entry name" value="RBD_domain_sf"/>
</dbReference>
<feature type="compositionally biased region" description="Basic and acidic residues" evidence="2">
    <location>
        <begin position="11"/>
        <end position="34"/>
    </location>
</feature>
<dbReference type="PROSITE" id="PS50102">
    <property type="entry name" value="RRM"/>
    <property type="match status" value="1"/>
</dbReference>
<sequence>MADVTSWGESDEYRRERRSRERRRDRYEERSRSRSRERRRRRRDASVERRRRESSPRRQRRDHRAFPDGYIEPRRIFVGGVPKVTTEERFRTHFEQFGRVERVELTAARSFGFVTFVDQDSVERALERRMHPFKHTNNNVAYIEVRRPMPKTSKRHRNDTTD</sequence>
<dbReference type="InterPro" id="IPR012677">
    <property type="entry name" value="Nucleotide-bd_a/b_plait_sf"/>
</dbReference>
<proteinExistence type="predicted"/>
<keyword evidence="5" id="KW-1185">Reference proteome</keyword>
<dbReference type="SUPFAM" id="SSF54928">
    <property type="entry name" value="RNA-binding domain, RBD"/>
    <property type="match status" value="1"/>
</dbReference>
<dbReference type="PANTHER" id="PTHR48035:SF2">
    <property type="entry name" value="RNA-BINDING REGION RNP-1 DOMAIN-CONTAINING PROTEIN"/>
    <property type="match status" value="1"/>
</dbReference>
<feature type="region of interest" description="Disordered" evidence="2">
    <location>
        <begin position="1"/>
        <end position="69"/>
    </location>
</feature>
<reference evidence="4" key="1">
    <citation type="submission" date="2023-01" db="EMBL/GenBank/DDBJ databases">
        <title>Metagenome sequencing of chrysophaentin producing Chrysophaeum taylorii.</title>
        <authorList>
            <person name="Davison J."/>
            <person name="Bewley C."/>
        </authorList>
    </citation>
    <scope>NUCLEOTIDE SEQUENCE</scope>
    <source>
        <strain evidence="4">NIES-1699</strain>
    </source>
</reference>
<dbReference type="InterPro" id="IPR053260">
    <property type="entry name" value="hnRNP"/>
</dbReference>
<dbReference type="AlphaFoldDB" id="A0AAD7UIE2"/>
<evidence type="ECO:0000313" key="4">
    <source>
        <dbReference type="EMBL" id="KAJ8608088.1"/>
    </source>
</evidence>
<dbReference type="InterPro" id="IPR000504">
    <property type="entry name" value="RRM_dom"/>
</dbReference>
<evidence type="ECO:0000256" key="2">
    <source>
        <dbReference type="SAM" id="MobiDB-lite"/>
    </source>
</evidence>
<dbReference type="Proteomes" id="UP001230188">
    <property type="component" value="Unassembled WGS sequence"/>
</dbReference>
<accession>A0AAD7UIE2</accession>
<name>A0AAD7UIE2_9STRA</name>
<evidence type="ECO:0000259" key="3">
    <source>
        <dbReference type="PROSITE" id="PS50102"/>
    </source>
</evidence>
<dbReference type="Gene3D" id="3.30.70.330">
    <property type="match status" value="1"/>
</dbReference>
<organism evidence="4 5">
    <name type="scientific">Chrysophaeum taylorii</name>
    <dbReference type="NCBI Taxonomy" id="2483200"/>
    <lineage>
        <taxon>Eukaryota</taxon>
        <taxon>Sar</taxon>
        <taxon>Stramenopiles</taxon>
        <taxon>Ochrophyta</taxon>
        <taxon>Pelagophyceae</taxon>
        <taxon>Pelagomonadales</taxon>
        <taxon>Pelagomonadaceae</taxon>
        <taxon>Chrysophaeum</taxon>
    </lineage>
</organism>
<dbReference type="Pfam" id="PF00076">
    <property type="entry name" value="RRM_1"/>
    <property type="match status" value="1"/>
</dbReference>
<dbReference type="PANTHER" id="PTHR48035">
    <property type="entry name" value="HETEROGENEOUS NUCLEAR RIBONUCLEOPROTEIN 1"/>
    <property type="match status" value="1"/>
</dbReference>
<keyword evidence="1" id="KW-0694">RNA-binding</keyword>
<gene>
    <name evidence="4" type="ORF">CTAYLR_009632</name>
</gene>
<dbReference type="EMBL" id="JAQMWT010000185">
    <property type="protein sequence ID" value="KAJ8608088.1"/>
    <property type="molecule type" value="Genomic_DNA"/>
</dbReference>
<dbReference type="GO" id="GO:0003723">
    <property type="term" value="F:RNA binding"/>
    <property type="evidence" value="ECO:0007669"/>
    <property type="project" value="UniProtKB-UniRule"/>
</dbReference>
<protein>
    <recommendedName>
        <fullName evidence="3">RRM domain-containing protein</fullName>
    </recommendedName>
</protein>
<feature type="domain" description="RRM" evidence="3">
    <location>
        <begin position="74"/>
        <end position="148"/>
    </location>
</feature>
<evidence type="ECO:0000256" key="1">
    <source>
        <dbReference type="PROSITE-ProRule" id="PRU00176"/>
    </source>
</evidence>
<comment type="caution">
    <text evidence="4">The sequence shown here is derived from an EMBL/GenBank/DDBJ whole genome shotgun (WGS) entry which is preliminary data.</text>
</comment>
<dbReference type="SMART" id="SM00360">
    <property type="entry name" value="RRM"/>
    <property type="match status" value="1"/>
</dbReference>
<feature type="compositionally biased region" description="Basic and acidic residues" evidence="2">
    <location>
        <begin position="44"/>
        <end position="56"/>
    </location>
</feature>